<proteinExistence type="predicted"/>
<organism evidence="1">
    <name type="scientific">Jonesiaceae bacterium BS-20</name>
    <dbReference type="NCBI Taxonomy" id="3120821"/>
    <lineage>
        <taxon>Bacteria</taxon>
        <taxon>Bacillati</taxon>
        <taxon>Actinomycetota</taxon>
        <taxon>Actinomycetes</taxon>
        <taxon>Micrococcales</taxon>
        <taxon>Jonesiaceae</taxon>
    </lineage>
</organism>
<gene>
    <name evidence="1" type="ORF">V5R04_12955</name>
</gene>
<evidence type="ECO:0000313" key="1">
    <source>
        <dbReference type="EMBL" id="XBH21112.1"/>
    </source>
</evidence>
<accession>A0AAU7DSD8</accession>
<sequence length="391" mass="40335">MKSNGALVYPNWFVPVAGSVVGALLLAFGVVPAAQAEPSDASSGDAQSSVVAADNPVAGDAVSASVNARLLGEKVEVLSSRTSMSSTFALPDGTWETVLATGPVWVPTGGDGTAESDWAPFDATLIKGTGDWFVARAHEHKVAILAGGVGSEASPLVFARVTDPVTGDVSELTYPGDLPVPEVAGPRATFVGVRDGVDMVVEVTSTGVEQFFVVHEKPQTVEDASFLLGVTVPETVVEETADGTIVFVGEDSEVVANVTAPLVWDAVADAQRADPVTQPWVGADVPARWAEDTLVETDADTSTPVDGGVGVEELLVVDVDSSGDETQVSVAPTQALLDRDDVVFPLVIDPSISLSLTHDTYVQSDITGSKATDGELRVGTYNGGGAKARSF</sequence>
<name>A0AAU7DSD8_9MICO</name>
<dbReference type="AlphaFoldDB" id="A0AAU7DSD8"/>
<reference evidence="1" key="1">
    <citation type="submission" date="2024-02" db="EMBL/GenBank/DDBJ databases">
        <title>Tomenella chthoni gen. nov. sp. nov., a member of the family Jonesiaceae isolated from bat guano.</title>
        <authorList>
            <person name="Miller S.L."/>
            <person name="King J."/>
            <person name="Sankaranarayanan K."/>
            <person name="Lawson P.A."/>
        </authorList>
    </citation>
    <scope>NUCLEOTIDE SEQUENCE</scope>
    <source>
        <strain evidence="1">BS-20</strain>
    </source>
</reference>
<evidence type="ECO:0008006" key="2">
    <source>
        <dbReference type="Google" id="ProtNLM"/>
    </source>
</evidence>
<dbReference type="EMBL" id="CP146203">
    <property type="protein sequence ID" value="XBH21112.1"/>
    <property type="molecule type" value="Genomic_DNA"/>
</dbReference>
<protein>
    <recommendedName>
        <fullName evidence="2">Secreted protein</fullName>
    </recommendedName>
</protein>